<dbReference type="Pfam" id="PF00892">
    <property type="entry name" value="EamA"/>
    <property type="match status" value="2"/>
</dbReference>
<keyword evidence="3 6" id="KW-0812">Transmembrane</keyword>
<evidence type="ECO:0000256" key="4">
    <source>
        <dbReference type="ARBA" id="ARBA00022989"/>
    </source>
</evidence>
<comment type="subcellular location">
    <subcellularLocation>
        <location evidence="1">Membrane</location>
        <topology evidence="1">Multi-pass membrane protein</topology>
    </subcellularLocation>
</comment>
<sequence>MTLGRLAPALFVLLWSTGWVVAKYAGLFADPLTFLVLRYSAAVVLFYLVCRIAGVAWPKSRAAIRHAIVSGMFLHGLYLGMVWWAIGQGVPAALSGIIAGLQPLMTGIAAALLVGEALTGGQRLGLVLGFAGIAIAVLPNVLALDSGSIPIYAVAINVLAMACVTVGTIYQKRFLREGDLRAVATLQYVGALIVTVPAALVLEDLRVEWGIELFTALAWSVLGISMGAVALLLYLIRRGDVSKAASLIYLVPPLAALEAALMFGERLTVPMIVGTIVVVIGVYLTNRKPAVKDD</sequence>
<evidence type="ECO:0000256" key="1">
    <source>
        <dbReference type="ARBA" id="ARBA00004141"/>
    </source>
</evidence>
<dbReference type="AlphaFoldDB" id="A0A376ABH1"/>
<feature type="transmembrane region" description="Helical" evidence="6">
    <location>
        <begin position="32"/>
        <end position="50"/>
    </location>
</feature>
<feature type="transmembrane region" description="Helical" evidence="6">
    <location>
        <begin position="182"/>
        <end position="202"/>
    </location>
</feature>
<dbReference type="Proteomes" id="UP000254764">
    <property type="component" value="Unassembled WGS sequence"/>
</dbReference>
<keyword evidence="9" id="KW-1185">Reference proteome</keyword>
<feature type="transmembrane region" description="Helical" evidence="6">
    <location>
        <begin position="269"/>
        <end position="286"/>
    </location>
</feature>
<feature type="transmembrane region" description="Helical" evidence="6">
    <location>
        <begin position="92"/>
        <end position="114"/>
    </location>
</feature>
<evidence type="ECO:0000313" key="8">
    <source>
        <dbReference type="EMBL" id="SSC65199.1"/>
    </source>
</evidence>
<dbReference type="RefSeq" id="WP_115672331.1">
    <property type="nucleotide sequence ID" value="NZ_UEYP01000019.1"/>
</dbReference>
<evidence type="ECO:0000256" key="2">
    <source>
        <dbReference type="ARBA" id="ARBA00007362"/>
    </source>
</evidence>
<evidence type="ECO:0000313" key="9">
    <source>
        <dbReference type="Proteomes" id="UP000254764"/>
    </source>
</evidence>
<keyword evidence="5 6" id="KW-0472">Membrane</keyword>
<proteinExistence type="inferred from homology"/>
<gene>
    <name evidence="8" type="ORF">RHIZ70_907</name>
</gene>
<feature type="transmembrane region" description="Helical" evidence="6">
    <location>
        <begin position="247"/>
        <end position="263"/>
    </location>
</feature>
<dbReference type="EMBL" id="UEYP01000019">
    <property type="protein sequence ID" value="SSC65199.1"/>
    <property type="molecule type" value="Genomic_DNA"/>
</dbReference>
<evidence type="ECO:0000256" key="5">
    <source>
        <dbReference type="ARBA" id="ARBA00023136"/>
    </source>
</evidence>
<feature type="transmembrane region" description="Helical" evidence="6">
    <location>
        <begin position="214"/>
        <end position="235"/>
    </location>
</feature>
<comment type="similarity">
    <text evidence="2">Belongs to the EamA transporter family.</text>
</comment>
<evidence type="ECO:0000256" key="6">
    <source>
        <dbReference type="SAM" id="Phobius"/>
    </source>
</evidence>
<dbReference type="OrthoDB" id="9809509at2"/>
<dbReference type="InterPro" id="IPR037185">
    <property type="entry name" value="EmrE-like"/>
</dbReference>
<feature type="transmembrane region" description="Helical" evidence="6">
    <location>
        <begin position="62"/>
        <end position="86"/>
    </location>
</feature>
<name>A0A376ABH1_9HYPH</name>
<dbReference type="SUPFAM" id="SSF103481">
    <property type="entry name" value="Multidrug resistance efflux transporter EmrE"/>
    <property type="match status" value="2"/>
</dbReference>
<accession>A0A376ABH1</accession>
<evidence type="ECO:0000256" key="3">
    <source>
        <dbReference type="ARBA" id="ARBA00022692"/>
    </source>
</evidence>
<dbReference type="PANTHER" id="PTHR32322:SF2">
    <property type="entry name" value="EAMA DOMAIN-CONTAINING PROTEIN"/>
    <property type="match status" value="1"/>
</dbReference>
<feature type="transmembrane region" description="Helical" evidence="6">
    <location>
        <begin position="149"/>
        <end position="170"/>
    </location>
</feature>
<keyword evidence="4 6" id="KW-1133">Transmembrane helix</keyword>
<dbReference type="Gene3D" id="1.10.3730.20">
    <property type="match status" value="1"/>
</dbReference>
<organism evidence="8 9">
    <name type="scientific">Ciceribacter selenitireducens ATCC BAA-1503</name>
    <dbReference type="NCBI Taxonomy" id="1336235"/>
    <lineage>
        <taxon>Bacteria</taxon>
        <taxon>Pseudomonadati</taxon>
        <taxon>Pseudomonadota</taxon>
        <taxon>Alphaproteobacteria</taxon>
        <taxon>Hyphomicrobiales</taxon>
        <taxon>Rhizobiaceae</taxon>
        <taxon>Ciceribacter</taxon>
    </lineage>
</organism>
<reference evidence="9" key="1">
    <citation type="submission" date="2018-07" db="EMBL/GenBank/DDBJ databases">
        <authorList>
            <person name="Peiro R."/>
            <person name="Begona"/>
            <person name="Cbmso G."/>
            <person name="Lopez M."/>
            <person name="Gonzalez S."/>
        </authorList>
    </citation>
    <scope>NUCLEOTIDE SEQUENCE [LARGE SCALE GENOMIC DNA]</scope>
</reference>
<feature type="transmembrane region" description="Helical" evidence="6">
    <location>
        <begin position="126"/>
        <end position="143"/>
    </location>
</feature>
<dbReference type="PANTHER" id="PTHR32322">
    <property type="entry name" value="INNER MEMBRANE TRANSPORTER"/>
    <property type="match status" value="1"/>
</dbReference>
<protein>
    <recommendedName>
        <fullName evidence="7">EamA domain-containing protein</fullName>
    </recommendedName>
</protein>
<dbReference type="GO" id="GO:0016020">
    <property type="term" value="C:membrane"/>
    <property type="evidence" value="ECO:0007669"/>
    <property type="project" value="UniProtKB-SubCell"/>
</dbReference>
<dbReference type="InterPro" id="IPR050638">
    <property type="entry name" value="AA-Vitamin_Transporters"/>
</dbReference>
<dbReference type="InterPro" id="IPR000620">
    <property type="entry name" value="EamA_dom"/>
</dbReference>
<feature type="domain" description="EamA" evidence="7">
    <location>
        <begin position="9"/>
        <end position="137"/>
    </location>
</feature>
<evidence type="ECO:0000259" key="7">
    <source>
        <dbReference type="Pfam" id="PF00892"/>
    </source>
</evidence>
<feature type="domain" description="EamA" evidence="7">
    <location>
        <begin position="158"/>
        <end position="286"/>
    </location>
</feature>